<dbReference type="PANTHER" id="PTHR43943:SF2">
    <property type="entry name" value="DEHYDROGENASE_REDUCTASE 4"/>
    <property type="match status" value="1"/>
</dbReference>
<evidence type="ECO:0000313" key="3">
    <source>
        <dbReference type="Proteomes" id="UP000239522"/>
    </source>
</evidence>
<protein>
    <submittedName>
        <fullName evidence="2">Short-chain dehydrogenase</fullName>
    </submittedName>
</protein>
<dbReference type="PANTHER" id="PTHR43943">
    <property type="entry name" value="DEHYDROGENASE/REDUCTASE (SDR FAMILY) MEMBER 4"/>
    <property type="match status" value="1"/>
</dbReference>
<dbReference type="Proteomes" id="UP000239522">
    <property type="component" value="Unassembled WGS sequence"/>
</dbReference>
<dbReference type="PRINTS" id="PR00081">
    <property type="entry name" value="GDHRDH"/>
</dbReference>
<reference evidence="2 3" key="1">
    <citation type="submission" date="2016-11" db="EMBL/GenBank/DDBJ databases">
        <title>Trade-off between light-utilization and light-protection in marine flavobacteria.</title>
        <authorList>
            <person name="Kumagai Y."/>
        </authorList>
    </citation>
    <scope>NUCLEOTIDE SEQUENCE [LARGE SCALE GENOMIC DNA]</scope>
    <source>
        <strain evidence="2 3">ATCC 700397</strain>
    </source>
</reference>
<dbReference type="NCBIfam" id="NF005559">
    <property type="entry name" value="PRK07231.1"/>
    <property type="match status" value="1"/>
</dbReference>
<dbReference type="InterPro" id="IPR036291">
    <property type="entry name" value="NAD(P)-bd_dom_sf"/>
</dbReference>
<gene>
    <name evidence="2" type="ORF">BST83_18310</name>
</gene>
<evidence type="ECO:0000313" key="2">
    <source>
        <dbReference type="EMBL" id="PQB03262.1"/>
    </source>
</evidence>
<dbReference type="OrthoDB" id="9804104at2"/>
<dbReference type="InterPro" id="IPR020904">
    <property type="entry name" value="Sc_DH/Rdtase_CS"/>
</dbReference>
<comment type="caution">
    <text evidence="2">The sequence shown here is derived from an EMBL/GenBank/DDBJ whole genome shotgun (WGS) entry which is preliminary data.</text>
</comment>
<dbReference type="InterPro" id="IPR002347">
    <property type="entry name" value="SDR_fam"/>
</dbReference>
<comment type="similarity">
    <text evidence="1">Belongs to the short-chain dehydrogenases/reductases (SDR) family.</text>
</comment>
<name>A0A2S7KKX2_9FLAO</name>
<dbReference type="AlphaFoldDB" id="A0A2S7KKX2"/>
<dbReference type="Gene3D" id="3.40.50.720">
    <property type="entry name" value="NAD(P)-binding Rossmann-like Domain"/>
    <property type="match status" value="1"/>
</dbReference>
<dbReference type="PROSITE" id="PS00061">
    <property type="entry name" value="ADH_SHORT"/>
    <property type="match status" value="1"/>
</dbReference>
<evidence type="ECO:0000256" key="1">
    <source>
        <dbReference type="ARBA" id="ARBA00006484"/>
    </source>
</evidence>
<accession>A0A2S7KKX2</accession>
<dbReference type="EMBL" id="MQUA01000014">
    <property type="protein sequence ID" value="PQB03262.1"/>
    <property type="molecule type" value="Genomic_DNA"/>
</dbReference>
<dbReference type="Pfam" id="PF13561">
    <property type="entry name" value="adh_short_C2"/>
    <property type="match status" value="1"/>
</dbReference>
<dbReference type="SUPFAM" id="SSF51735">
    <property type="entry name" value="NAD(P)-binding Rossmann-fold domains"/>
    <property type="match status" value="1"/>
</dbReference>
<dbReference type="FunFam" id="3.40.50.720:FF:000084">
    <property type="entry name" value="Short-chain dehydrogenase reductase"/>
    <property type="match status" value="1"/>
</dbReference>
<dbReference type="CDD" id="cd05233">
    <property type="entry name" value="SDR_c"/>
    <property type="match status" value="1"/>
</dbReference>
<dbReference type="PRINTS" id="PR00080">
    <property type="entry name" value="SDRFAMILY"/>
</dbReference>
<sequence>MTHISAQFNLAHKVAIVTGSSKGIGKAIAKGLAENGAHVVISSRNQEACDAVVKEFTDEGLKAIGIACHIGDEQQRKDLIAQTVEAFGRIDILVNNAAINPTYGPIENVDPSIFDKIMDINVKAPWALSNLVLPYLQKHKNGSIINIASVEALTPGFGLGIYSTSKAAILMLTKNQAKEWGQHGIKVNAICPGLIKTKFSAALWQNEKMLNKLEKTIPSGRMGMPEEMVGLACLLASDAGNYMTGGVYTADGGYMIAG</sequence>
<proteinExistence type="inferred from homology"/>
<organism evidence="2 3">
    <name type="scientific">Polaribacter filamentus</name>
    <dbReference type="NCBI Taxonomy" id="53483"/>
    <lineage>
        <taxon>Bacteria</taxon>
        <taxon>Pseudomonadati</taxon>
        <taxon>Bacteroidota</taxon>
        <taxon>Flavobacteriia</taxon>
        <taxon>Flavobacteriales</taxon>
        <taxon>Flavobacteriaceae</taxon>
    </lineage>
</organism>
<keyword evidence="3" id="KW-1185">Reference proteome</keyword>
<dbReference type="RefSeq" id="WP_104811188.1">
    <property type="nucleotide sequence ID" value="NZ_MQUA01000014.1"/>
</dbReference>